<reference evidence="1" key="1">
    <citation type="submission" date="2019-08" db="EMBL/GenBank/DDBJ databases">
        <authorList>
            <person name="Kucharzyk K."/>
            <person name="Murdoch R.W."/>
            <person name="Higgins S."/>
            <person name="Loffler F."/>
        </authorList>
    </citation>
    <scope>NUCLEOTIDE SEQUENCE</scope>
</reference>
<proteinExistence type="predicted"/>
<name>A0A645CLD6_9ZZZZ</name>
<evidence type="ECO:0000313" key="1">
    <source>
        <dbReference type="EMBL" id="MPM77572.1"/>
    </source>
</evidence>
<dbReference type="EMBL" id="VSSQ01028038">
    <property type="protein sequence ID" value="MPM77572.1"/>
    <property type="molecule type" value="Genomic_DNA"/>
</dbReference>
<organism evidence="1">
    <name type="scientific">bioreactor metagenome</name>
    <dbReference type="NCBI Taxonomy" id="1076179"/>
    <lineage>
        <taxon>unclassified sequences</taxon>
        <taxon>metagenomes</taxon>
        <taxon>ecological metagenomes</taxon>
    </lineage>
</organism>
<gene>
    <name evidence="1" type="ORF">SDC9_124578</name>
</gene>
<accession>A0A645CLD6</accession>
<protein>
    <submittedName>
        <fullName evidence="1">Uncharacterized protein</fullName>
    </submittedName>
</protein>
<comment type="caution">
    <text evidence="1">The sequence shown here is derived from an EMBL/GenBank/DDBJ whole genome shotgun (WGS) entry which is preliminary data.</text>
</comment>
<sequence length="57" mass="6648">MPFVQIDDDGIQIHFHSVVLAFASDRNQESVVVRNVKRQLTRVRRKQACRVHHLAPQ</sequence>
<dbReference type="AlphaFoldDB" id="A0A645CLD6"/>